<dbReference type="Gene3D" id="3.40.250.10">
    <property type="entry name" value="Rhodanese-like domain"/>
    <property type="match status" value="2"/>
</dbReference>
<dbReference type="Pfam" id="PF00581">
    <property type="entry name" value="Rhodanese"/>
    <property type="match status" value="1"/>
</dbReference>
<dbReference type="SUPFAM" id="SSF52821">
    <property type="entry name" value="Rhodanese/Cell cycle control phosphatase"/>
    <property type="match status" value="2"/>
</dbReference>
<evidence type="ECO:0000256" key="1">
    <source>
        <dbReference type="ARBA" id="ARBA00022723"/>
    </source>
</evidence>
<gene>
    <name evidence="4" type="ORF">GCM10022419_071050</name>
</gene>
<organism evidence="4 5">
    <name type="scientific">Nonomuraea rosea</name>
    <dbReference type="NCBI Taxonomy" id="638574"/>
    <lineage>
        <taxon>Bacteria</taxon>
        <taxon>Bacillati</taxon>
        <taxon>Actinomycetota</taxon>
        <taxon>Actinomycetes</taxon>
        <taxon>Streptosporangiales</taxon>
        <taxon>Streptosporangiaceae</taxon>
        <taxon>Nonomuraea</taxon>
    </lineage>
</organism>
<protein>
    <submittedName>
        <fullName evidence="4">MBL fold metallo-hydrolase</fullName>
    </submittedName>
</protein>
<dbReference type="InterPro" id="IPR036873">
    <property type="entry name" value="Rhodanese-like_dom_sf"/>
</dbReference>
<dbReference type="InterPro" id="IPR001279">
    <property type="entry name" value="Metallo-B-lactamas"/>
</dbReference>
<feature type="region of interest" description="Disordered" evidence="2">
    <location>
        <begin position="191"/>
        <end position="211"/>
    </location>
</feature>
<dbReference type="InterPro" id="IPR001763">
    <property type="entry name" value="Rhodanese-like_dom"/>
</dbReference>
<evidence type="ECO:0000256" key="2">
    <source>
        <dbReference type="SAM" id="MobiDB-lite"/>
    </source>
</evidence>
<dbReference type="Pfam" id="PF00753">
    <property type="entry name" value="Lactamase_B"/>
    <property type="match status" value="1"/>
</dbReference>
<dbReference type="SMART" id="SM00849">
    <property type="entry name" value="Lactamase_B"/>
    <property type="match status" value="1"/>
</dbReference>
<dbReference type="InterPro" id="IPR051682">
    <property type="entry name" value="Mito_Persulfide_Diox"/>
</dbReference>
<name>A0ABP6YC28_9ACTN</name>
<feature type="domain" description="Rhodanese" evidence="3">
    <location>
        <begin position="412"/>
        <end position="498"/>
    </location>
</feature>
<dbReference type="InterPro" id="IPR036866">
    <property type="entry name" value="RibonucZ/Hydroxyglut_hydro"/>
</dbReference>
<keyword evidence="5" id="KW-1185">Reference proteome</keyword>
<evidence type="ECO:0000313" key="5">
    <source>
        <dbReference type="Proteomes" id="UP001500630"/>
    </source>
</evidence>
<reference evidence="5" key="1">
    <citation type="journal article" date="2019" name="Int. J. Syst. Evol. Microbiol.">
        <title>The Global Catalogue of Microorganisms (GCM) 10K type strain sequencing project: providing services to taxonomists for standard genome sequencing and annotation.</title>
        <authorList>
            <consortium name="The Broad Institute Genomics Platform"/>
            <consortium name="The Broad Institute Genome Sequencing Center for Infectious Disease"/>
            <person name="Wu L."/>
            <person name="Ma J."/>
        </authorList>
    </citation>
    <scope>NUCLEOTIDE SEQUENCE [LARGE SCALE GENOMIC DNA]</scope>
    <source>
        <strain evidence="5">JCM 17326</strain>
    </source>
</reference>
<dbReference type="RefSeq" id="WP_345568704.1">
    <property type="nucleotide sequence ID" value="NZ_BAABDQ010000018.1"/>
</dbReference>
<dbReference type="SUPFAM" id="SSF56281">
    <property type="entry name" value="Metallo-hydrolase/oxidoreductase"/>
    <property type="match status" value="1"/>
</dbReference>
<dbReference type="Proteomes" id="UP001500630">
    <property type="component" value="Unassembled WGS sequence"/>
</dbReference>
<evidence type="ECO:0000259" key="3">
    <source>
        <dbReference type="PROSITE" id="PS50206"/>
    </source>
</evidence>
<feature type="region of interest" description="Disordered" evidence="2">
    <location>
        <begin position="373"/>
        <end position="411"/>
    </location>
</feature>
<keyword evidence="1" id="KW-0479">Metal-binding</keyword>
<feature type="compositionally biased region" description="Low complexity" evidence="2">
    <location>
        <begin position="381"/>
        <end position="396"/>
    </location>
</feature>
<sequence length="498" mass="51755">MSGNGVHVIETSSLGDHSYLATDGRTAVVADPQRDVDRVLALAGRLGVRITHIVETHLHNDYVSGGLELARLTGARYGIAAADKATFDHTPLADGDTVEVSPALRLRVVATPGHTFHHLSYVLDRPAGAEGVFTGGSLLIGATGRTDLLGDQHTEALAREQHASARKLAGLLPGGAAIWPTHGFGSFCSAGRASGGQPSGDASTIERESRSNPALRLAEDDFVTETLAGLDAYPAYYAHVGAVNLTGPEPVDLRPPARPDAHDLRERLDAGEWVIDLRHRTAYAASHLAGTIGLGLDGSLSTWLGWLAAWGSPVTLIGERPEEIAAAQRELARIGIDRVASAATGRPRDLAADPAQLRSLPTATFADLANALPDTAHDSDASPAAQAPGASPATRAPQLSPATRAPGASPAVPAPEVVLDVRLGNEWRAGHIGGATHIPLPDLERRIEEIPQGAIWVHCGSGYRATVAASLLARAGRSVVLIDDAFDAAAAAGLPITT</sequence>
<dbReference type="CDD" id="cd07724">
    <property type="entry name" value="POD-like_MBL-fold"/>
    <property type="match status" value="1"/>
</dbReference>
<dbReference type="Gene3D" id="3.60.15.10">
    <property type="entry name" value="Ribonuclease Z/Hydroxyacylglutathione hydrolase-like"/>
    <property type="match status" value="1"/>
</dbReference>
<dbReference type="EMBL" id="BAABDQ010000018">
    <property type="protein sequence ID" value="GAA3579353.1"/>
    <property type="molecule type" value="Genomic_DNA"/>
</dbReference>
<proteinExistence type="predicted"/>
<dbReference type="PANTHER" id="PTHR43084:SF1">
    <property type="entry name" value="PERSULFIDE DIOXYGENASE ETHE1, MITOCHONDRIAL"/>
    <property type="match status" value="1"/>
</dbReference>
<dbReference type="SMART" id="SM00450">
    <property type="entry name" value="RHOD"/>
    <property type="match status" value="1"/>
</dbReference>
<accession>A0ABP6YC28</accession>
<dbReference type="PANTHER" id="PTHR43084">
    <property type="entry name" value="PERSULFIDE DIOXYGENASE ETHE1"/>
    <property type="match status" value="1"/>
</dbReference>
<evidence type="ECO:0000313" key="4">
    <source>
        <dbReference type="EMBL" id="GAA3579353.1"/>
    </source>
</evidence>
<dbReference type="InterPro" id="IPR044528">
    <property type="entry name" value="POD-like_MBL-fold"/>
</dbReference>
<dbReference type="PROSITE" id="PS50206">
    <property type="entry name" value="RHODANESE_3"/>
    <property type="match status" value="1"/>
</dbReference>
<comment type="caution">
    <text evidence="4">The sequence shown here is derived from an EMBL/GenBank/DDBJ whole genome shotgun (WGS) entry which is preliminary data.</text>
</comment>
<dbReference type="CDD" id="cd00158">
    <property type="entry name" value="RHOD"/>
    <property type="match status" value="1"/>
</dbReference>